<gene>
    <name evidence="2" type="ORF">Hamer_G005669</name>
</gene>
<dbReference type="EMBL" id="JAHLQT010022531">
    <property type="protein sequence ID" value="KAG7166546.1"/>
    <property type="molecule type" value="Genomic_DNA"/>
</dbReference>
<accession>A0A8J5JZK3</accession>
<sequence>MKGKMTIVSAKVKGKMSDINTKMKNKGYNPFGTDDSKGDWGKRKTGGSSVSSSSSGEDGQGRGVVAFLRGICCCCFYPHPQHPLLSSSVVTHRKISRVESTESLAKDNLELPERPTHALMTPQERLLHARALNRLQSNNTTTTQAHAAQNGVTKSGRSTNQPVAAPRSGRIPVSASNSPSNPPDKVSSISSQLANSSCPSLANASPKSLRRLPVTPSGSPRPERSSHAPRPTQLSLAIHAARNKGSTTPTTGSPASTPTTPRSGSGSWGVVRTGFNSLMKAVTTSPHHRHDPHNGLPHSDEEEEVACNREDKGLPKAACIRPATGGLDNPAKECYGSVTLKVVGRQGRWVRVGVCGLAGLPWVGGSGGLMLEVSVEPGGRSRWMVLPHAHGPNVNVKLEAVVKAPRESKTKKRGLVKVSVWVCERVWRHGAIGHALAPLTEPSDPVTVSLHHHTQVSLRCDYHDTSTEGVGNSAQGEVTLTLEVLRARNLRPHHPSVFSKAAHSRKKDIVEVVCRVGLWVKGERIERESSTPVRLPVTQDPVFRSRSVFILHRENLQHAAILLKVLYTSKWGVEDTVGRLQLGHLLYLGSSPDHTYLTPPPDYNTSITLSHWGQALKTPGPNTMWHHLQL</sequence>
<feature type="region of interest" description="Disordered" evidence="1">
    <location>
        <begin position="140"/>
        <end position="271"/>
    </location>
</feature>
<dbReference type="InterPro" id="IPR035892">
    <property type="entry name" value="C2_domain_sf"/>
</dbReference>
<dbReference type="AlphaFoldDB" id="A0A8J5JZK3"/>
<keyword evidence="3" id="KW-1185">Reference proteome</keyword>
<feature type="compositionally biased region" description="Polar residues" evidence="1">
    <location>
        <begin position="187"/>
        <end position="206"/>
    </location>
</feature>
<dbReference type="Gene3D" id="2.60.40.150">
    <property type="entry name" value="C2 domain"/>
    <property type="match status" value="1"/>
</dbReference>
<feature type="region of interest" description="Disordered" evidence="1">
    <location>
        <begin position="18"/>
        <end position="60"/>
    </location>
</feature>
<feature type="compositionally biased region" description="Low complexity" evidence="1">
    <location>
        <begin position="245"/>
        <end position="265"/>
    </location>
</feature>
<feature type="compositionally biased region" description="Polar residues" evidence="1">
    <location>
        <begin position="151"/>
        <end position="162"/>
    </location>
</feature>
<feature type="compositionally biased region" description="Low complexity" evidence="1">
    <location>
        <begin position="140"/>
        <end position="150"/>
    </location>
</feature>
<dbReference type="Proteomes" id="UP000747542">
    <property type="component" value="Unassembled WGS sequence"/>
</dbReference>
<protein>
    <recommendedName>
        <fullName evidence="4">C2 domain-containing protein</fullName>
    </recommendedName>
</protein>
<evidence type="ECO:0000256" key="1">
    <source>
        <dbReference type="SAM" id="MobiDB-lite"/>
    </source>
</evidence>
<evidence type="ECO:0000313" key="2">
    <source>
        <dbReference type="EMBL" id="KAG7166546.1"/>
    </source>
</evidence>
<comment type="caution">
    <text evidence="2">The sequence shown here is derived from an EMBL/GenBank/DDBJ whole genome shotgun (WGS) entry which is preliminary data.</text>
</comment>
<reference evidence="2" key="1">
    <citation type="journal article" date="2021" name="Sci. Adv.">
        <title>The American lobster genome reveals insights on longevity, neural, and immune adaptations.</title>
        <authorList>
            <person name="Polinski J.M."/>
            <person name="Zimin A.V."/>
            <person name="Clark K.F."/>
            <person name="Kohn A.B."/>
            <person name="Sadowski N."/>
            <person name="Timp W."/>
            <person name="Ptitsyn A."/>
            <person name="Khanna P."/>
            <person name="Romanova D.Y."/>
            <person name="Williams P."/>
            <person name="Greenwood S.J."/>
            <person name="Moroz L.L."/>
            <person name="Walt D.R."/>
            <person name="Bodnar A.G."/>
        </authorList>
    </citation>
    <scope>NUCLEOTIDE SEQUENCE</scope>
    <source>
        <strain evidence="2">GMGI-L3</strain>
    </source>
</reference>
<evidence type="ECO:0000313" key="3">
    <source>
        <dbReference type="Proteomes" id="UP000747542"/>
    </source>
</evidence>
<proteinExistence type="predicted"/>
<evidence type="ECO:0008006" key="4">
    <source>
        <dbReference type="Google" id="ProtNLM"/>
    </source>
</evidence>
<name>A0A8J5JZK3_HOMAM</name>
<feature type="compositionally biased region" description="Low complexity" evidence="1">
    <location>
        <begin position="46"/>
        <end position="57"/>
    </location>
</feature>
<organism evidence="2 3">
    <name type="scientific">Homarus americanus</name>
    <name type="common">American lobster</name>
    <dbReference type="NCBI Taxonomy" id="6706"/>
    <lineage>
        <taxon>Eukaryota</taxon>
        <taxon>Metazoa</taxon>
        <taxon>Ecdysozoa</taxon>
        <taxon>Arthropoda</taxon>
        <taxon>Crustacea</taxon>
        <taxon>Multicrustacea</taxon>
        <taxon>Malacostraca</taxon>
        <taxon>Eumalacostraca</taxon>
        <taxon>Eucarida</taxon>
        <taxon>Decapoda</taxon>
        <taxon>Pleocyemata</taxon>
        <taxon>Astacidea</taxon>
        <taxon>Nephropoidea</taxon>
        <taxon>Nephropidae</taxon>
        <taxon>Homarus</taxon>
    </lineage>
</organism>